<feature type="region of interest" description="Disordered" evidence="1">
    <location>
        <begin position="1"/>
        <end position="70"/>
    </location>
</feature>
<name>A0A9P8L8W2_9PEZI</name>
<evidence type="ECO:0000256" key="1">
    <source>
        <dbReference type="SAM" id="MobiDB-lite"/>
    </source>
</evidence>
<accession>A0A9P8L8W2</accession>
<comment type="caution">
    <text evidence="2">The sequence shown here is derived from an EMBL/GenBank/DDBJ whole genome shotgun (WGS) entry which is preliminary data.</text>
</comment>
<evidence type="ECO:0000313" key="3">
    <source>
        <dbReference type="Proteomes" id="UP000750711"/>
    </source>
</evidence>
<dbReference type="EMBL" id="JAGHQM010001073">
    <property type="protein sequence ID" value="KAH0556553.1"/>
    <property type="molecule type" value="Genomic_DNA"/>
</dbReference>
<reference evidence="2" key="1">
    <citation type="submission" date="2021-03" db="EMBL/GenBank/DDBJ databases">
        <title>Comparative genomics and phylogenomic investigation of the class Geoglossomycetes provide insights into ecological specialization and systematics.</title>
        <authorList>
            <person name="Melie T."/>
            <person name="Pirro S."/>
            <person name="Miller A.N."/>
            <person name="Quandt A."/>
        </authorList>
    </citation>
    <scope>NUCLEOTIDE SEQUENCE</scope>
    <source>
        <strain evidence="2">CAQ_001_2017</strain>
    </source>
</reference>
<sequence>MAAGIKTSLPANGEECVPYDASSAISSKSKTSHGDGRRSSRGRHSSSGKRPVSAYAADRSYRTAPIPEGRPVQYTEDKTVISNVTTLKVFIDQHAENFYLRDVLSLSSLKGEFNDPRSRSAAIRQYLAKTVIDHIIMGDRDRSDAEISEIATQISAYLAWCSIPSLNWQRETNIREICDVGGRIRRSMSSNPSHWSFGAWDDGDGLRSGFIIMFPPLYKNGEPGTDTWDENLLASE</sequence>
<evidence type="ECO:0000313" key="2">
    <source>
        <dbReference type="EMBL" id="KAH0556553.1"/>
    </source>
</evidence>
<organism evidence="2 3">
    <name type="scientific">Trichoglossum hirsutum</name>
    <dbReference type="NCBI Taxonomy" id="265104"/>
    <lineage>
        <taxon>Eukaryota</taxon>
        <taxon>Fungi</taxon>
        <taxon>Dikarya</taxon>
        <taxon>Ascomycota</taxon>
        <taxon>Pezizomycotina</taxon>
        <taxon>Geoglossomycetes</taxon>
        <taxon>Geoglossales</taxon>
        <taxon>Geoglossaceae</taxon>
        <taxon>Trichoglossum</taxon>
    </lineage>
</organism>
<dbReference type="AlphaFoldDB" id="A0A9P8L8W2"/>
<gene>
    <name evidence="2" type="ORF">GP486_005590</name>
</gene>
<proteinExistence type="predicted"/>
<keyword evidence="3" id="KW-1185">Reference proteome</keyword>
<dbReference type="Proteomes" id="UP000750711">
    <property type="component" value="Unassembled WGS sequence"/>
</dbReference>
<protein>
    <submittedName>
        <fullName evidence="2">Uncharacterized protein</fullName>
    </submittedName>
</protein>